<feature type="signal peptide" evidence="2">
    <location>
        <begin position="1"/>
        <end position="21"/>
    </location>
</feature>
<accession>A0A3G3JZQ6</accession>
<dbReference type="InterPro" id="IPR006059">
    <property type="entry name" value="SBP"/>
</dbReference>
<feature type="chain" id="PRO_5038981946" evidence="2">
    <location>
        <begin position="22"/>
        <end position="466"/>
    </location>
</feature>
<dbReference type="Pfam" id="PF01547">
    <property type="entry name" value="SBP_bac_1"/>
    <property type="match status" value="1"/>
</dbReference>
<evidence type="ECO:0000256" key="2">
    <source>
        <dbReference type="SAM" id="SignalP"/>
    </source>
</evidence>
<reference evidence="3 4" key="1">
    <citation type="submission" date="2018-10" db="EMBL/GenBank/DDBJ databases">
        <title>Genome Sequence of Cohnella sp.</title>
        <authorList>
            <person name="Srinivasan S."/>
            <person name="Kim M.K."/>
        </authorList>
    </citation>
    <scope>NUCLEOTIDE SEQUENCE [LARGE SCALE GENOMIC DNA]</scope>
    <source>
        <strain evidence="3 4">18JY8-7</strain>
    </source>
</reference>
<dbReference type="SUPFAM" id="SSF53850">
    <property type="entry name" value="Periplasmic binding protein-like II"/>
    <property type="match status" value="1"/>
</dbReference>
<dbReference type="Proteomes" id="UP000269097">
    <property type="component" value="Chromosome"/>
</dbReference>
<keyword evidence="2" id="KW-0732">Signal</keyword>
<organism evidence="3 4">
    <name type="scientific">Cohnella candidum</name>
    <dbReference type="NCBI Taxonomy" id="2674991"/>
    <lineage>
        <taxon>Bacteria</taxon>
        <taxon>Bacillati</taxon>
        <taxon>Bacillota</taxon>
        <taxon>Bacilli</taxon>
        <taxon>Bacillales</taxon>
        <taxon>Paenibacillaceae</taxon>
        <taxon>Cohnella</taxon>
    </lineage>
</organism>
<dbReference type="Gene3D" id="3.40.190.10">
    <property type="entry name" value="Periplasmic binding protein-like II"/>
    <property type="match status" value="1"/>
</dbReference>
<evidence type="ECO:0000313" key="4">
    <source>
        <dbReference type="Proteomes" id="UP000269097"/>
    </source>
</evidence>
<dbReference type="EMBL" id="CP033433">
    <property type="protein sequence ID" value="AYQ73730.1"/>
    <property type="molecule type" value="Genomic_DNA"/>
</dbReference>
<evidence type="ECO:0000256" key="1">
    <source>
        <dbReference type="SAM" id="MobiDB-lite"/>
    </source>
</evidence>
<dbReference type="RefSeq" id="WP_123041814.1">
    <property type="nucleotide sequence ID" value="NZ_CP033433.1"/>
</dbReference>
<proteinExistence type="predicted"/>
<dbReference type="PANTHER" id="PTHR43649:SF30">
    <property type="entry name" value="ABC TRANSPORTER SUBSTRATE-BINDING PROTEIN"/>
    <property type="match status" value="1"/>
</dbReference>
<protein>
    <submittedName>
        <fullName evidence="3">Extracellular solute-binding protein</fullName>
    </submittedName>
</protein>
<sequence length="466" mass="49512">MKNRKSIGIALASVLSLTLLISGCGGSKSDSSPSADASAPAGSASADSSPSADASAPAGSASASASPSASEEAPKVDGNITILYHTSKEQYAENKAANPNAYDAVWETIPEFEKATGGKVNVVAVPWGDQKSTLISMVNAGDQVDIAQANDQNFPVYPLKKIVQPIDQYIDLGDPLWNTAVTKTFSFGGKPYAVGSTAAPIVIYYNKTMFTNNGVKTPSEYYKEGKWNWDTFREVAKQLTADTDGDGKTDQFGFGWWDAGYALYVGSNGKTLLSSNDDGSITTNYDSENVKEAMQFAQDALLKDKFIDKDKEGDYFIGEFKNGKLAMTAEYGFAGFTVFKSDYELDFVPVPTGPKGTQDVGPGGLSGWAIPTASKNPQGAAAFIKMMAANEAKVAAEANAKNYGQEKVDLINKLSSNILFAPIGVEKYWDANGVVMKGIKDGTPVGTFAQNAKNMLEEGIKITLTQ</sequence>
<dbReference type="AlphaFoldDB" id="A0A3G3JZQ6"/>
<dbReference type="KEGG" id="coh:EAV92_14780"/>
<feature type="region of interest" description="Disordered" evidence="1">
    <location>
        <begin position="25"/>
        <end position="74"/>
    </location>
</feature>
<feature type="compositionally biased region" description="Low complexity" evidence="1">
    <location>
        <begin position="27"/>
        <end position="70"/>
    </location>
</feature>
<keyword evidence="4" id="KW-1185">Reference proteome</keyword>
<dbReference type="PANTHER" id="PTHR43649">
    <property type="entry name" value="ARABINOSE-BINDING PROTEIN-RELATED"/>
    <property type="match status" value="1"/>
</dbReference>
<dbReference type="InterPro" id="IPR050490">
    <property type="entry name" value="Bact_solute-bd_prot1"/>
</dbReference>
<evidence type="ECO:0000313" key="3">
    <source>
        <dbReference type="EMBL" id="AYQ73730.1"/>
    </source>
</evidence>
<name>A0A3G3JZQ6_9BACL</name>
<gene>
    <name evidence="3" type="ORF">EAV92_14780</name>
</gene>
<dbReference type="PROSITE" id="PS51257">
    <property type="entry name" value="PROKAR_LIPOPROTEIN"/>
    <property type="match status" value="1"/>
</dbReference>